<evidence type="ECO:0008006" key="3">
    <source>
        <dbReference type="Google" id="ProtNLM"/>
    </source>
</evidence>
<protein>
    <recommendedName>
        <fullName evidence="3">HD domain-containing protein</fullName>
    </recommendedName>
</protein>
<dbReference type="Gene3D" id="1.10.3210.10">
    <property type="entry name" value="Hypothetical protein af1432"/>
    <property type="match status" value="1"/>
</dbReference>
<gene>
    <name evidence="1" type="ORF">H9L10_09045</name>
</gene>
<dbReference type="PANTHER" id="PTHR45228">
    <property type="entry name" value="CYCLIC DI-GMP PHOSPHODIESTERASE TM_0186-RELATED"/>
    <property type="match status" value="1"/>
</dbReference>
<organism evidence="1 2">
    <name type="scientific">Phycicoccus endophyticus</name>
    <dbReference type="NCBI Taxonomy" id="1690220"/>
    <lineage>
        <taxon>Bacteria</taxon>
        <taxon>Bacillati</taxon>
        <taxon>Actinomycetota</taxon>
        <taxon>Actinomycetes</taxon>
        <taxon>Micrococcales</taxon>
        <taxon>Intrasporangiaceae</taxon>
        <taxon>Phycicoccus</taxon>
    </lineage>
</organism>
<dbReference type="PANTHER" id="PTHR45228:SF4">
    <property type="entry name" value="LIPOPROTEIN"/>
    <property type="match status" value="1"/>
</dbReference>
<dbReference type="KEGG" id="pei:H9L10_09045"/>
<name>A0A7G9QYQ7_9MICO</name>
<dbReference type="AlphaFoldDB" id="A0A7G9QYQ7"/>
<proteinExistence type="predicted"/>
<reference evidence="1 2" key="1">
    <citation type="submission" date="2020-08" db="EMBL/GenBank/DDBJ databases">
        <title>Genome sequence of Phycicoccus endophyticus JCM 31784T.</title>
        <authorList>
            <person name="Hyun D.-W."/>
            <person name="Bae J.-W."/>
        </authorList>
    </citation>
    <scope>NUCLEOTIDE SEQUENCE [LARGE SCALE GENOMIC DNA]</scope>
    <source>
        <strain evidence="1 2">JCM 31784</strain>
    </source>
</reference>
<keyword evidence="2" id="KW-1185">Reference proteome</keyword>
<sequence>MRIGRVMGLGERQLRDLEYAALLHDLGQISLLDPIPDGATVLAAPADQRDIAAEGGRIIRRAEILDDVARYVEGQTTPYRMVRELGEDVPMASRIIKCTNAFDDITGGSMDPVRVEAAMERIHLGLGYEYDPEVVDALAKVLEDVRVGRVEEQPVPG</sequence>
<dbReference type="Pfam" id="PF13487">
    <property type="entry name" value="HD_5"/>
    <property type="match status" value="1"/>
</dbReference>
<accession>A0A7G9QYQ7</accession>
<evidence type="ECO:0000313" key="2">
    <source>
        <dbReference type="Proteomes" id="UP000515976"/>
    </source>
</evidence>
<dbReference type="SUPFAM" id="SSF109604">
    <property type="entry name" value="HD-domain/PDEase-like"/>
    <property type="match status" value="1"/>
</dbReference>
<dbReference type="InterPro" id="IPR052020">
    <property type="entry name" value="Cyclic_di-GMP/3'3'-cGAMP_PDE"/>
</dbReference>
<dbReference type="EMBL" id="CP060712">
    <property type="protein sequence ID" value="QNN48482.1"/>
    <property type="molecule type" value="Genomic_DNA"/>
</dbReference>
<evidence type="ECO:0000313" key="1">
    <source>
        <dbReference type="EMBL" id="QNN48482.1"/>
    </source>
</evidence>
<dbReference type="Proteomes" id="UP000515976">
    <property type="component" value="Chromosome"/>
</dbReference>